<evidence type="ECO:0000256" key="8">
    <source>
        <dbReference type="HAMAP-Rule" id="MF_00416"/>
    </source>
</evidence>
<keyword evidence="9" id="KW-0969">Cilium</keyword>
<comment type="function">
    <text evidence="1 8">Assembles around the rod to form the L-ring and probably protects the motor/basal body from shearing forces during rotation.</text>
</comment>
<keyword evidence="6 8" id="KW-0975">Bacterial flagellum</keyword>
<feature type="chain" id="PRO_5044936087" description="Flagellar P-ring protein" evidence="8">
    <location>
        <begin position="23"/>
        <end position="366"/>
    </location>
</feature>
<dbReference type="HAMAP" id="MF_00416">
    <property type="entry name" value="FlgI"/>
    <property type="match status" value="1"/>
</dbReference>
<evidence type="ECO:0000256" key="6">
    <source>
        <dbReference type="ARBA" id="ARBA00023143"/>
    </source>
</evidence>
<dbReference type="InterPro" id="IPR001782">
    <property type="entry name" value="Flag_FlgI"/>
</dbReference>
<keyword evidence="5" id="KW-0574">Periplasm</keyword>
<evidence type="ECO:0000313" key="9">
    <source>
        <dbReference type="EMBL" id="MFC3141756.1"/>
    </source>
</evidence>
<reference evidence="10" key="1">
    <citation type="journal article" date="2019" name="Int. J. Syst. Evol. Microbiol.">
        <title>The Global Catalogue of Microorganisms (GCM) 10K type strain sequencing project: providing services to taxonomists for standard genome sequencing and annotation.</title>
        <authorList>
            <consortium name="The Broad Institute Genomics Platform"/>
            <consortium name="The Broad Institute Genome Sequencing Center for Infectious Disease"/>
            <person name="Wu L."/>
            <person name="Ma J."/>
        </authorList>
    </citation>
    <scope>NUCLEOTIDE SEQUENCE [LARGE SCALE GENOMIC DNA]</scope>
    <source>
        <strain evidence="10">KCTC 52366</strain>
    </source>
</reference>
<evidence type="ECO:0000313" key="10">
    <source>
        <dbReference type="Proteomes" id="UP001595632"/>
    </source>
</evidence>
<dbReference type="EMBL" id="JBHRTB010000010">
    <property type="protein sequence ID" value="MFC3141756.1"/>
    <property type="molecule type" value="Genomic_DNA"/>
</dbReference>
<evidence type="ECO:0000256" key="1">
    <source>
        <dbReference type="ARBA" id="ARBA00002591"/>
    </source>
</evidence>
<gene>
    <name evidence="8" type="primary">flgI</name>
    <name evidence="9" type="ORF">ACFOGP_03500</name>
</gene>
<dbReference type="PANTHER" id="PTHR30381">
    <property type="entry name" value="FLAGELLAR P-RING PERIPLASMIC PROTEIN FLGI"/>
    <property type="match status" value="1"/>
</dbReference>
<accession>A0ABV7GN64</accession>
<keyword evidence="9" id="KW-0282">Flagellum</keyword>
<keyword evidence="4 8" id="KW-0732">Signal</keyword>
<comment type="similarity">
    <text evidence="8">Belongs to the FlgI family.</text>
</comment>
<evidence type="ECO:0000256" key="7">
    <source>
        <dbReference type="ARBA" id="ARBA00032344"/>
    </source>
</evidence>
<dbReference type="RefSeq" id="WP_275631993.1">
    <property type="nucleotide sequence ID" value="NZ_JARGYD010000002.1"/>
</dbReference>
<dbReference type="Pfam" id="PF02119">
    <property type="entry name" value="FlgI"/>
    <property type="match status" value="1"/>
</dbReference>
<dbReference type="NCBIfam" id="NF003676">
    <property type="entry name" value="PRK05303.1"/>
    <property type="match status" value="1"/>
</dbReference>
<protein>
    <recommendedName>
        <fullName evidence="3 8">Flagellar P-ring protein</fullName>
    </recommendedName>
    <alternativeName>
        <fullName evidence="7 8">Basal body P-ring protein</fullName>
    </alternativeName>
</protein>
<proteinExistence type="inferred from homology"/>
<comment type="subcellular location">
    <subcellularLocation>
        <location evidence="2 8">Bacterial flagellum basal body</location>
    </subcellularLocation>
</comment>
<name>A0ABV7GN64_9RHOB</name>
<dbReference type="PANTHER" id="PTHR30381:SF0">
    <property type="entry name" value="FLAGELLAR P-RING PROTEIN"/>
    <property type="match status" value="1"/>
</dbReference>
<evidence type="ECO:0000256" key="4">
    <source>
        <dbReference type="ARBA" id="ARBA00022729"/>
    </source>
</evidence>
<sequence precursor="true">MLKRVLLALTLAVVLPAAAAQAQVRLKDIVNFEGVRSNQLIGYGLVVGLDGTGDSMRNSPFTRKSIEGMLSRLGVGNLTGEGLNTKNTAAVMVTAKLPPYARRGSEIDIEVSSLGDATSLRGGTLLVTPLSGADGQIYAVGQGPVAVGGFSFEGAAADLTRGVPTVARIENGATVEQEIDFDLRRMTSIRLALRNPDFTTASRIAEAINAHVGIARAEPLDPGTVEVRVIEKGDVMEALSTIENLQVEPDTPAKVVIDAKSGTIVIGADVRIDEVAISQGGLTVSISESAQVSQPEPFSIGETVIVPQTDIEVYERDSGFAVVGGQVSLRELVDGLNAIGIGAQEIISILQAIKAAGALHADLEII</sequence>
<comment type="subunit">
    <text evidence="8">The basal body constitutes a major portion of the flagellar organelle and consists of four rings (L,P,S, and M) mounted on a central rod.</text>
</comment>
<dbReference type="PRINTS" id="PR01010">
    <property type="entry name" value="FLGPRINGFLGI"/>
</dbReference>
<comment type="caution">
    <text evidence="9">The sequence shown here is derived from an EMBL/GenBank/DDBJ whole genome shotgun (WGS) entry which is preliminary data.</text>
</comment>
<evidence type="ECO:0000256" key="5">
    <source>
        <dbReference type="ARBA" id="ARBA00022764"/>
    </source>
</evidence>
<dbReference type="Proteomes" id="UP001595632">
    <property type="component" value="Unassembled WGS sequence"/>
</dbReference>
<keyword evidence="10" id="KW-1185">Reference proteome</keyword>
<evidence type="ECO:0000256" key="3">
    <source>
        <dbReference type="ARBA" id="ARBA00019515"/>
    </source>
</evidence>
<organism evidence="9 10">
    <name type="scientific">Psychromarinibacter halotolerans</name>
    <dbReference type="NCBI Taxonomy" id="1775175"/>
    <lineage>
        <taxon>Bacteria</taxon>
        <taxon>Pseudomonadati</taxon>
        <taxon>Pseudomonadota</taxon>
        <taxon>Alphaproteobacteria</taxon>
        <taxon>Rhodobacterales</taxon>
        <taxon>Paracoccaceae</taxon>
        <taxon>Psychromarinibacter</taxon>
    </lineage>
</organism>
<feature type="signal peptide" evidence="8">
    <location>
        <begin position="1"/>
        <end position="22"/>
    </location>
</feature>
<evidence type="ECO:0000256" key="2">
    <source>
        <dbReference type="ARBA" id="ARBA00004117"/>
    </source>
</evidence>
<keyword evidence="9" id="KW-0966">Cell projection</keyword>